<dbReference type="EMBL" id="BMAU01021424">
    <property type="protein sequence ID" value="GFY34511.1"/>
    <property type="molecule type" value="Genomic_DNA"/>
</dbReference>
<keyword evidence="1" id="KW-0378">Hydrolase</keyword>
<accession>A0A8X6WIK5</accession>
<sequence length="201" mass="22457">MFLGSKRVLRSLYIVTRREPGLVTEHHIGPLSQIPILMFQTPVQTSAFMRRREGNANCWSSGIQGSMIESPVNSFSRNFFSFGDCERRTQCSGEDIVEIPEECVGRVSIVEECFGSSVFDTEGKSILGPKNEDSLKINEQVLARFPGQNVTYFIEDSIISEDQEEKNNFQLDFINGITPSGMPPHVLNLKVGAVILCCSRT</sequence>
<comment type="caution">
    <text evidence="1">The sequence shown here is derived from an EMBL/GenBank/DDBJ whole genome shotgun (WGS) entry which is preliminary data.</text>
</comment>
<keyword evidence="2" id="KW-1185">Reference proteome</keyword>
<keyword evidence="1" id="KW-0547">Nucleotide-binding</keyword>
<dbReference type="AlphaFoldDB" id="A0A8X6WIK5"/>
<name>A0A8X6WIK5_TRICX</name>
<proteinExistence type="predicted"/>
<dbReference type="PANTHER" id="PTHR10492:SF57">
    <property type="entry name" value="ATP-DEPENDENT DNA HELICASE"/>
    <property type="match status" value="1"/>
</dbReference>
<organism evidence="1 2">
    <name type="scientific">Trichonephila clavipes</name>
    <name type="common">Golden silk orbweaver</name>
    <name type="synonym">Nephila clavipes</name>
    <dbReference type="NCBI Taxonomy" id="2585209"/>
    <lineage>
        <taxon>Eukaryota</taxon>
        <taxon>Metazoa</taxon>
        <taxon>Ecdysozoa</taxon>
        <taxon>Arthropoda</taxon>
        <taxon>Chelicerata</taxon>
        <taxon>Arachnida</taxon>
        <taxon>Araneae</taxon>
        <taxon>Araneomorphae</taxon>
        <taxon>Entelegynae</taxon>
        <taxon>Araneoidea</taxon>
        <taxon>Nephilidae</taxon>
        <taxon>Trichonephila</taxon>
    </lineage>
</organism>
<gene>
    <name evidence="1" type="primary">AVEN_217941_1</name>
    <name evidence="1" type="ORF">TNCV_2821971</name>
</gene>
<dbReference type="PANTHER" id="PTHR10492">
    <property type="match status" value="1"/>
</dbReference>
<dbReference type="Proteomes" id="UP000887159">
    <property type="component" value="Unassembled WGS sequence"/>
</dbReference>
<keyword evidence="1" id="KW-0347">Helicase</keyword>
<dbReference type="GO" id="GO:0004386">
    <property type="term" value="F:helicase activity"/>
    <property type="evidence" value="ECO:0007669"/>
    <property type="project" value="UniProtKB-KW"/>
</dbReference>
<protein>
    <submittedName>
        <fullName evidence="1">ATP-dependent DNA helicase</fullName>
    </submittedName>
</protein>
<evidence type="ECO:0000313" key="2">
    <source>
        <dbReference type="Proteomes" id="UP000887159"/>
    </source>
</evidence>
<keyword evidence="1" id="KW-0067">ATP-binding</keyword>
<reference evidence="1" key="1">
    <citation type="submission" date="2020-08" db="EMBL/GenBank/DDBJ databases">
        <title>Multicomponent nature underlies the extraordinary mechanical properties of spider dragline silk.</title>
        <authorList>
            <person name="Kono N."/>
            <person name="Nakamura H."/>
            <person name="Mori M."/>
            <person name="Yoshida Y."/>
            <person name="Ohtoshi R."/>
            <person name="Malay A.D."/>
            <person name="Moran D.A.P."/>
            <person name="Tomita M."/>
            <person name="Numata K."/>
            <person name="Arakawa K."/>
        </authorList>
    </citation>
    <scope>NUCLEOTIDE SEQUENCE</scope>
</reference>
<evidence type="ECO:0000313" key="1">
    <source>
        <dbReference type="EMBL" id="GFY34511.1"/>
    </source>
</evidence>